<comment type="caution">
    <text evidence="2">The sequence shown here is derived from an EMBL/GenBank/DDBJ whole genome shotgun (WGS) entry which is preliminary data.</text>
</comment>
<reference evidence="2" key="1">
    <citation type="journal article" date="2020" name="Cell">
        <title>Large-Scale Comparative Analyses of Tick Genomes Elucidate Their Genetic Diversity and Vector Capacities.</title>
        <authorList>
            <consortium name="Tick Genome and Microbiome Consortium (TIGMIC)"/>
            <person name="Jia N."/>
            <person name="Wang J."/>
            <person name="Shi W."/>
            <person name="Du L."/>
            <person name="Sun Y."/>
            <person name="Zhan W."/>
            <person name="Jiang J.F."/>
            <person name="Wang Q."/>
            <person name="Zhang B."/>
            <person name="Ji P."/>
            <person name="Bell-Sakyi L."/>
            <person name="Cui X.M."/>
            <person name="Yuan T.T."/>
            <person name="Jiang B.G."/>
            <person name="Yang W.F."/>
            <person name="Lam T.T."/>
            <person name="Chang Q.C."/>
            <person name="Ding S.J."/>
            <person name="Wang X.J."/>
            <person name="Zhu J.G."/>
            <person name="Ruan X.D."/>
            <person name="Zhao L."/>
            <person name="Wei J.T."/>
            <person name="Ye R.Z."/>
            <person name="Que T.C."/>
            <person name="Du C.H."/>
            <person name="Zhou Y.H."/>
            <person name="Cheng J.X."/>
            <person name="Dai P.F."/>
            <person name="Guo W.B."/>
            <person name="Han X.H."/>
            <person name="Huang E.J."/>
            <person name="Li L.F."/>
            <person name="Wei W."/>
            <person name="Gao Y.C."/>
            <person name="Liu J.Z."/>
            <person name="Shao H.Z."/>
            <person name="Wang X."/>
            <person name="Wang C.C."/>
            <person name="Yang T.C."/>
            <person name="Huo Q.B."/>
            <person name="Li W."/>
            <person name="Chen H.Y."/>
            <person name="Chen S.E."/>
            <person name="Zhou L.G."/>
            <person name="Ni X.B."/>
            <person name="Tian J.H."/>
            <person name="Sheng Y."/>
            <person name="Liu T."/>
            <person name="Pan Y.S."/>
            <person name="Xia L.Y."/>
            <person name="Li J."/>
            <person name="Zhao F."/>
            <person name="Cao W.C."/>
        </authorList>
    </citation>
    <scope>NUCLEOTIDE SEQUENCE</scope>
    <source>
        <strain evidence="2">Rsan-2018</strain>
    </source>
</reference>
<dbReference type="InterPro" id="IPR036514">
    <property type="entry name" value="SGNH_hydro_sf"/>
</dbReference>
<evidence type="ECO:0000256" key="1">
    <source>
        <dbReference type="SAM" id="MobiDB-lite"/>
    </source>
</evidence>
<feature type="compositionally biased region" description="Polar residues" evidence="1">
    <location>
        <begin position="198"/>
        <end position="207"/>
    </location>
</feature>
<name>A0A9D4QBM6_RHISA</name>
<feature type="compositionally biased region" description="Low complexity" evidence="1">
    <location>
        <begin position="224"/>
        <end position="239"/>
    </location>
</feature>
<dbReference type="EMBL" id="JABSTV010001247">
    <property type="protein sequence ID" value="KAH7972837.1"/>
    <property type="molecule type" value="Genomic_DNA"/>
</dbReference>
<evidence type="ECO:0000313" key="3">
    <source>
        <dbReference type="Proteomes" id="UP000821837"/>
    </source>
</evidence>
<protein>
    <submittedName>
        <fullName evidence="2">Uncharacterized protein</fullName>
    </submittedName>
</protein>
<dbReference type="SUPFAM" id="SSF52266">
    <property type="entry name" value="SGNH hydrolase"/>
    <property type="match status" value="1"/>
</dbReference>
<reference evidence="2" key="2">
    <citation type="submission" date="2021-09" db="EMBL/GenBank/DDBJ databases">
        <authorList>
            <person name="Jia N."/>
            <person name="Wang J."/>
            <person name="Shi W."/>
            <person name="Du L."/>
            <person name="Sun Y."/>
            <person name="Zhan W."/>
            <person name="Jiang J."/>
            <person name="Wang Q."/>
            <person name="Zhang B."/>
            <person name="Ji P."/>
            <person name="Sakyi L.B."/>
            <person name="Cui X."/>
            <person name="Yuan T."/>
            <person name="Jiang B."/>
            <person name="Yang W."/>
            <person name="Lam T.T.-Y."/>
            <person name="Chang Q."/>
            <person name="Ding S."/>
            <person name="Wang X."/>
            <person name="Zhu J."/>
            <person name="Ruan X."/>
            <person name="Zhao L."/>
            <person name="Wei J."/>
            <person name="Que T."/>
            <person name="Du C."/>
            <person name="Cheng J."/>
            <person name="Dai P."/>
            <person name="Han X."/>
            <person name="Huang E."/>
            <person name="Gao Y."/>
            <person name="Liu J."/>
            <person name="Shao H."/>
            <person name="Ye R."/>
            <person name="Li L."/>
            <person name="Wei W."/>
            <person name="Wang X."/>
            <person name="Wang C."/>
            <person name="Huo Q."/>
            <person name="Li W."/>
            <person name="Guo W."/>
            <person name="Chen H."/>
            <person name="Chen S."/>
            <person name="Zhou L."/>
            <person name="Zhou L."/>
            <person name="Ni X."/>
            <person name="Tian J."/>
            <person name="Zhou Y."/>
            <person name="Sheng Y."/>
            <person name="Liu T."/>
            <person name="Pan Y."/>
            <person name="Xia L."/>
            <person name="Li J."/>
            <person name="Zhao F."/>
            <person name="Cao W."/>
        </authorList>
    </citation>
    <scope>NUCLEOTIDE SEQUENCE</scope>
    <source>
        <strain evidence="2">Rsan-2018</strain>
        <tissue evidence="2">Larvae</tissue>
    </source>
</reference>
<dbReference type="CDD" id="cd00229">
    <property type="entry name" value="SGNH_hydrolase"/>
    <property type="match status" value="1"/>
</dbReference>
<proteinExistence type="predicted"/>
<dbReference type="AlphaFoldDB" id="A0A9D4QBM6"/>
<feature type="region of interest" description="Disordered" evidence="1">
    <location>
        <begin position="186"/>
        <end position="285"/>
    </location>
</feature>
<accession>A0A9D4QBM6</accession>
<organism evidence="2 3">
    <name type="scientific">Rhipicephalus sanguineus</name>
    <name type="common">Brown dog tick</name>
    <name type="synonym">Ixodes sanguineus</name>
    <dbReference type="NCBI Taxonomy" id="34632"/>
    <lineage>
        <taxon>Eukaryota</taxon>
        <taxon>Metazoa</taxon>
        <taxon>Ecdysozoa</taxon>
        <taxon>Arthropoda</taxon>
        <taxon>Chelicerata</taxon>
        <taxon>Arachnida</taxon>
        <taxon>Acari</taxon>
        <taxon>Parasitiformes</taxon>
        <taxon>Ixodida</taxon>
        <taxon>Ixodoidea</taxon>
        <taxon>Ixodidae</taxon>
        <taxon>Rhipicephalinae</taxon>
        <taxon>Rhipicephalus</taxon>
        <taxon>Rhipicephalus</taxon>
    </lineage>
</organism>
<keyword evidence="3" id="KW-1185">Reference proteome</keyword>
<dbReference type="Gene3D" id="3.40.50.1110">
    <property type="entry name" value="SGNH hydrolase"/>
    <property type="match status" value="1"/>
</dbReference>
<gene>
    <name evidence="2" type="ORF">HPB52_017865</name>
</gene>
<sequence>MYFVPSSTTTLILNVGTNDLTSSTGRVTFENYRDLLHIIAKERPGITRVYASLVLPRATNRHYGQRNDGLVRHCNREACTFNGLLQNFCRRSSFVYFIDHGFEWLPSARVLAADGVHPSFEGVALMATHLQRLCFGRKNAFSSFWKDTAPCLPIEPMRSRQSASEPLNGPNFPSLSEFPALIATAPRRSPPAPLAPITQLSSNQPTHHLSLPAPVQGTTDLNPSVQQLASAAVSSTSPPTNQPGPLPDQRPLGTRLRPRPPQPATQSATRTSPRKTRRQKNKVTN</sequence>
<feature type="compositionally biased region" description="Basic residues" evidence="1">
    <location>
        <begin position="272"/>
        <end position="285"/>
    </location>
</feature>
<evidence type="ECO:0000313" key="2">
    <source>
        <dbReference type="EMBL" id="KAH7972837.1"/>
    </source>
</evidence>
<dbReference type="Proteomes" id="UP000821837">
    <property type="component" value="Chromosome 11"/>
</dbReference>